<reference evidence="6 7" key="1">
    <citation type="submission" date="2024-04" db="EMBL/GenBank/DDBJ databases">
        <title>Phyllosticta paracitricarpa is synonymous to the EU quarantine fungus P. citricarpa based on phylogenomic analyses.</title>
        <authorList>
            <consortium name="Lawrence Berkeley National Laboratory"/>
            <person name="Van Ingen-Buijs V.A."/>
            <person name="Van Westerhoven A.C."/>
            <person name="Haridas S."/>
            <person name="Skiadas P."/>
            <person name="Martin F."/>
            <person name="Groenewald J.Z."/>
            <person name="Crous P.W."/>
            <person name="Seidl M.F."/>
        </authorList>
    </citation>
    <scope>NUCLEOTIDE SEQUENCE [LARGE SCALE GENOMIC DNA]</scope>
    <source>
        <strain evidence="6 7">CBS 123371</strain>
    </source>
</reference>
<feature type="region of interest" description="Disordered" evidence="5">
    <location>
        <begin position="46"/>
        <end position="66"/>
    </location>
</feature>
<evidence type="ECO:0000313" key="6">
    <source>
        <dbReference type="EMBL" id="KAK7512929.1"/>
    </source>
</evidence>
<comment type="similarity">
    <text evidence="1">Belongs to the bacterial ribosomal protein bS18 family.</text>
</comment>
<comment type="caution">
    <text evidence="6">The sequence shown here is derived from an EMBL/GenBank/DDBJ whole genome shotgun (WGS) entry which is preliminary data.</text>
</comment>
<evidence type="ECO:0000256" key="3">
    <source>
        <dbReference type="ARBA" id="ARBA00023274"/>
    </source>
</evidence>
<accession>A0ABR1KDT7</accession>
<proteinExistence type="inferred from homology"/>
<evidence type="ECO:0000256" key="1">
    <source>
        <dbReference type="ARBA" id="ARBA00005589"/>
    </source>
</evidence>
<dbReference type="Gene3D" id="4.10.640.10">
    <property type="entry name" value="Ribosomal protein S18"/>
    <property type="match status" value="1"/>
</dbReference>
<protein>
    <recommendedName>
        <fullName evidence="4">Small ribosomal subunit protein bS18m</fullName>
    </recommendedName>
</protein>
<dbReference type="EMBL" id="JBBPHU010000010">
    <property type="protein sequence ID" value="KAK7512929.1"/>
    <property type="molecule type" value="Genomic_DNA"/>
</dbReference>
<dbReference type="Pfam" id="PF01084">
    <property type="entry name" value="Ribosomal_S18"/>
    <property type="match status" value="1"/>
</dbReference>
<sequence length="213" mass="24189">MVRSRVLFKPLQTLPMASVRAFSTSRAALQFGSTSNSAYSIWNNQSAERNSESQNSAGSSEQERGQARTDYSYMMAQRARNSEALEQDRQHRTKSNFMTRLNLWKKGDVYAPHDLTGAETSKWRDRRRAIPTSDAFDTLALDPLKEYKNFSILSNYMSDYGRIRHSKATGLKPKNQRKMAKAIRRAIGLGIMPSVHAHPESIWNTSKVVIDKA</sequence>
<dbReference type="SUPFAM" id="SSF46911">
    <property type="entry name" value="Ribosomal protein S18"/>
    <property type="match status" value="1"/>
</dbReference>
<keyword evidence="7" id="KW-1185">Reference proteome</keyword>
<name>A0ABR1KDT7_9PEZI</name>
<evidence type="ECO:0000313" key="7">
    <source>
        <dbReference type="Proteomes" id="UP001363622"/>
    </source>
</evidence>
<keyword evidence="3" id="KW-0687">Ribonucleoprotein</keyword>
<evidence type="ECO:0000256" key="4">
    <source>
        <dbReference type="ARBA" id="ARBA00035264"/>
    </source>
</evidence>
<evidence type="ECO:0000256" key="5">
    <source>
        <dbReference type="SAM" id="MobiDB-lite"/>
    </source>
</evidence>
<dbReference type="PANTHER" id="PTHR13479:SF40">
    <property type="entry name" value="SMALL RIBOSOMAL SUBUNIT PROTEIN BS18M"/>
    <property type="match status" value="1"/>
</dbReference>
<dbReference type="InterPro" id="IPR001648">
    <property type="entry name" value="Ribosomal_bS18"/>
</dbReference>
<dbReference type="PANTHER" id="PTHR13479">
    <property type="entry name" value="30S RIBOSOMAL PROTEIN S18"/>
    <property type="match status" value="1"/>
</dbReference>
<feature type="compositionally biased region" description="Polar residues" evidence="5">
    <location>
        <begin position="46"/>
        <end position="60"/>
    </location>
</feature>
<keyword evidence="2 6" id="KW-0689">Ribosomal protein</keyword>
<dbReference type="Proteomes" id="UP001363622">
    <property type="component" value="Unassembled WGS sequence"/>
</dbReference>
<gene>
    <name evidence="6" type="ORF">IWZ03DRAFT_384417</name>
</gene>
<dbReference type="InterPro" id="IPR036870">
    <property type="entry name" value="Ribosomal_bS18_sf"/>
</dbReference>
<organism evidence="6 7">
    <name type="scientific">Phyllosticta citriasiana</name>
    <dbReference type="NCBI Taxonomy" id="595635"/>
    <lineage>
        <taxon>Eukaryota</taxon>
        <taxon>Fungi</taxon>
        <taxon>Dikarya</taxon>
        <taxon>Ascomycota</taxon>
        <taxon>Pezizomycotina</taxon>
        <taxon>Dothideomycetes</taxon>
        <taxon>Dothideomycetes incertae sedis</taxon>
        <taxon>Botryosphaeriales</taxon>
        <taxon>Phyllostictaceae</taxon>
        <taxon>Phyllosticta</taxon>
    </lineage>
</organism>
<evidence type="ECO:0000256" key="2">
    <source>
        <dbReference type="ARBA" id="ARBA00022980"/>
    </source>
</evidence>
<dbReference type="GO" id="GO:0005840">
    <property type="term" value="C:ribosome"/>
    <property type="evidence" value="ECO:0007669"/>
    <property type="project" value="UniProtKB-KW"/>
</dbReference>